<feature type="region of interest" description="Disordered" evidence="5">
    <location>
        <begin position="131"/>
        <end position="153"/>
    </location>
</feature>
<sequence>MAEIEDLKIIAFLCWKWGYGSADFAGTIRAQYPVTYRTVLVPCTGRIGTDLIMRTFGRGADGIMVIGWYPSECDFEKGNILAYRQVEYIKEILKTVGLDSRRIRIQWCSAAEGQKYQQEAIEFDKIIRKLGPSPLRSKKGEGGTTPIKGKAKA</sequence>
<evidence type="ECO:0000256" key="4">
    <source>
        <dbReference type="ARBA" id="ARBA00023014"/>
    </source>
</evidence>
<proteinExistence type="predicted"/>
<dbReference type="EMBL" id="LAZR01070319">
    <property type="protein sequence ID" value="KKK42599.1"/>
    <property type="molecule type" value="Genomic_DNA"/>
</dbReference>
<evidence type="ECO:0000313" key="7">
    <source>
        <dbReference type="EMBL" id="KKK42599.1"/>
    </source>
</evidence>
<name>A0A0F8XKD8_9ZZZZ</name>
<evidence type="ECO:0000256" key="2">
    <source>
        <dbReference type="ARBA" id="ARBA00023002"/>
    </source>
</evidence>
<dbReference type="GO" id="GO:0016491">
    <property type="term" value="F:oxidoreductase activity"/>
    <property type="evidence" value="ECO:0007669"/>
    <property type="project" value="UniProtKB-KW"/>
</dbReference>
<dbReference type="GO" id="GO:0051536">
    <property type="term" value="F:iron-sulfur cluster binding"/>
    <property type="evidence" value="ECO:0007669"/>
    <property type="project" value="UniProtKB-KW"/>
</dbReference>
<reference evidence="7" key="1">
    <citation type="journal article" date="2015" name="Nature">
        <title>Complex archaea that bridge the gap between prokaryotes and eukaryotes.</title>
        <authorList>
            <person name="Spang A."/>
            <person name="Saw J.H."/>
            <person name="Jorgensen S.L."/>
            <person name="Zaremba-Niedzwiedzka K."/>
            <person name="Martijn J."/>
            <person name="Lind A.E."/>
            <person name="van Eijk R."/>
            <person name="Schleper C."/>
            <person name="Guy L."/>
            <person name="Ettema T.J."/>
        </authorList>
    </citation>
    <scope>NUCLEOTIDE SEQUENCE</scope>
</reference>
<organism evidence="7">
    <name type="scientific">marine sediment metagenome</name>
    <dbReference type="NCBI Taxonomy" id="412755"/>
    <lineage>
        <taxon>unclassified sequences</taxon>
        <taxon>metagenomes</taxon>
        <taxon>ecological metagenomes</taxon>
    </lineage>
</organism>
<evidence type="ECO:0000256" key="3">
    <source>
        <dbReference type="ARBA" id="ARBA00023004"/>
    </source>
</evidence>
<evidence type="ECO:0000259" key="6">
    <source>
        <dbReference type="Pfam" id="PF02662"/>
    </source>
</evidence>
<protein>
    <recommendedName>
        <fullName evidence="6">F420-non-reducing hydrogenase iron-sulfur subunit D domain-containing protein</fullName>
    </recommendedName>
</protein>
<evidence type="ECO:0000256" key="5">
    <source>
        <dbReference type="SAM" id="MobiDB-lite"/>
    </source>
</evidence>
<dbReference type="AlphaFoldDB" id="A0A0F8XKD8"/>
<keyword evidence="1" id="KW-0479">Metal-binding</keyword>
<dbReference type="InterPro" id="IPR003813">
    <property type="entry name" value="MvhD/FlpD"/>
</dbReference>
<comment type="caution">
    <text evidence="7">The sequence shown here is derived from an EMBL/GenBank/DDBJ whole genome shotgun (WGS) entry which is preliminary data.</text>
</comment>
<keyword evidence="4" id="KW-0411">Iron-sulfur</keyword>
<gene>
    <name evidence="7" type="ORF">LCGC14_1435750</name>
</gene>
<keyword evidence="3" id="KW-0408">Iron</keyword>
<keyword evidence="2" id="KW-0560">Oxidoreductase</keyword>
<evidence type="ECO:0000256" key="1">
    <source>
        <dbReference type="ARBA" id="ARBA00022723"/>
    </source>
</evidence>
<dbReference type="GO" id="GO:0046872">
    <property type="term" value="F:metal ion binding"/>
    <property type="evidence" value="ECO:0007669"/>
    <property type="project" value="UniProtKB-KW"/>
</dbReference>
<accession>A0A0F8XKD8</accession>
<dbReference type="Pfam" id="PF02662">
    <property type="entry name" value="FlpD"/>
    <property type="match status" value="1"/>
</dbReference>
<feature type="domain" description="F420-non-reducing hydrogenase iron-sulfur subunit D" evidence="6">
    <location>
        <begin position="9"/>
        <end position="131"/>
    </location>
</feature>